<evidence type="ECO:0000313" key="2">
    <source>
        <dbReference type="Proteomes" id="UP000623467"/>
    </source>
</evidence>
<dbReference type="EMBL" id="JACAZH010000005">
    <property type="protein sequence ID" value="KAF7367343.1"/>
    <property type="molecule type" value="Genomic_DNA"/>
</dbReference>
<proteinExistence type="predicted"/>
<keyword evidence="2" id="KW-1185">Reference proteome</keyword>
<protein>
    <submittedName>
        <fullName evidence="1">Uncharacterized protein</fullName>
    </submittedName>
</protein>
<comment type="caution">
    <text evidence="1">The sequence shown here is derived from an EMBL/GenBank/DDBJ whole genome shotgun (WGS) entry which is preliminary data.</text>
</comment>
<name>A0A8H6YVT9_9AGAR</name>
<gene>
    <name evidence="1" type="ORF">MSAN_00796700</name>
</gene>
<accession>A0A8H6YVT9</accession>
<dbReference type="OrthoDB" id="2959991at2759"/>
<sequence length="84" mass="9234">MRPQEPTFPSFSLVLSQTQLSYSSPPSPRLGSPWASLPLAVAATPTPNPSLPLQPPVQNSQTPRKILVAIRRFFAAIVDNLKRR</sequence>
<dbReference type="AlphaFoldDB" id="A0A8H6YVT9"/>
<dbReference type="Proteomes" id="UP000623467">
    <property type="component" value="Unassembled WGS sequence"/>
</dbReference>
<evidence type="ECO:0000313" key="1">
    <source>
        <dbReference type="EMBL" id="KAF7367343.1"/>
    </source>
</evidence>
<reference evidence="1" key="1">
    <citation type="submission" date="2020-05" db="EMBL/GenBank/DDBJ databases">
        <title>Mycena genomes resolve the evolution of fungal bioluminescence.</title>
        <authorList>
            <person name="Tsai I.J."/>
        </authorList>
    </citation>
    <scope>NUCLEOTIDE SEQUENCE</scope>
    <source>
        <strain evidence="1">160909Yilan</strain>
    </source>
</reference>
<organism evidence="1 2">
    <name type="scientific">Mycena sanguinolenta</name>
    <dbReference type="NCBI Taxonomy" id="230812"/>
    <lineage>
        <taxon>Eukaryota</taxon>
        <taxon>Fungi</taxon>
        <taxon>Dikarya</taxon>
        <taxon>Basidiomycota</taxon>
        <taxon>Agaricomycotina</taxon>
        <taxon>Agaricomycetes</taxon>
        <taxon>Agaricomycetidae</taxon>
        <taxon>Agaricales</taxon>
        <taxon>Marasmiineae</taxon>
        <taxon>Mycenaceae</taxon>
        <taxon>Mycena</taxon>
    </lineage>
</organism>